<reference evidence="7" key="1">
    <citation type="journal article" date="2020" name="Stud. Mycol.">
        <title>101 Dothideomycetes genomes: a test case for predicting lifestyles and emergence of pathogens.</title>
        <authorList>
            <person name="Haridas S."/>
            <person name="Albert R."/>
            <person name="Binder M."/>
            <person name="Bloem J."/>
            <person name="Labutti K."/>
            <person name="Salamov A."/>
            <person name="Andreopoulos B."/>
            <person name="Baker S."/>
            <person name="Barry K."/>
            <person name="Bills G."/>
            <person name="Bluhm B."/>
            <person name="Cannon C."/>
            <person name="Castanera R."/>
            <person name="Culley D."/>
            <person name="Daum C."/>
            <person name="Ezra D."/>
            <person name="Gonzalez J."/>
            <person name="Henrissat B."/>
            <person name="Kuo A."/>
            <person name="Liang C."/>
            <person name="Lipzen A."/>
            <person name="Lutzoni F."/>
            <person name="Magnuson J."/>
            <person name="Mondo S."/>
            <person name="Nolan M."/>
            <person name="Ohm R."/>
            <person name="Pangilinan J."/>
            <person name="Park H.-J."/>
            <person name="Ramirez L."/>
            <person name="Alfaro M."/>
            <person name="Sun H."/>
            <person name="Tritt A."/>
            <person name="Yoshinaga Y."/>
            <person name="Zwiers L.-H."/>
            <person name="Turgeon B."/>
            <person name="Goodwin S."/>
            <person name="Spatafora J."/>
            <person name="Crous P."/>
            <person name="Grigoriev I."/>
        </authorList>
    </citation>
    <scope>NUCLEOTIDE SEQUENCE</scope>
    <source>
        <strain evidence="7">CBS 207.26</strain>
    </source>
</reference>
<feature type="transmembrane region" description="Helical" evidence="6">
    <location>
        <begin position="293"/>
        <end position="313"/>
    </location>
</feature>
<dbReference type="CDD" id="cd17502">
    <property type="entry name" value="MFS_Azr1_MDR_like"/>
    <property type="match status" value="1"/>
</dbReference>
<name>A0A6A6EKM5_9PEZI</name>
<feature type="transmembrane region" description="Helical" evidence="6">
    <location>
        <begin position="408"/>
        <end position="429"/>
    </location>
</feature>
<dbReference type="EMBL" id="ML994617">
    <property type="protein sequence ID" value="KAF2191593.1"/>
    <property type="molecule type" value="Genomic_DNA"/>
</dbReference>
<accession>A0A6A6EKM5</accession>
<dbReference type="OrthoDB" id="10021397at2759"/>
<dbReference type="Gene3D" id="1.20.1250.20">
    <property type="entry name" value="MFS general substrate transporter like domains"/>
    <property type="match status" value="1"/>
</dbReference>
<dbReference type="Pfam" id="PF07690">
    <property type="entry name" value="MFS_1"/>
    <property type="match status" value="1"/>
</dbReference>
<gene>
    <name evidence="7" type="ORF">K469DRAFT_809160</name>
</gene>
<evidence type="ECO:0000313" key="7">
    <source>
        <dbReference type="EMBL" id="KAF2191593.1"/>
    </source>
</evidence>
<dbReference type="GO" id="GO:0022857">
    <property type="term" value="F:transmembrane transporter activity"/>
    <property type="evidence" value="ECO:0007669"/>
    <property type="project" value="InterPro"/>
</dbReference>
<feature type="transmembrane region" description="Helical" evidence="6">
    <location>
        <begin position="325"/>
        <end position="346"/>
    </location>
</feature>
<keyword evidence="4 6" id="KW-0472">Membrane</keyword>
<protein>
    <submittedName>
        <fullName evidence="7">MFS general substrate transporter</fullName>
    </submittedName>
</protein>
<feature type="transmembrane region" description="Helical" evidence="6">
    <location>
        <begin position="105"/>
        <end position="131"/>
    </location>
</feature>
<feature type="transmembrane region" description="Helical" evidence="6">
    <location>
        <begin position="217"/>
        <end position="247"/>
    </location>
</feature>
<keyword evidence="3 6" id="KW-1133">Transmembrane helix</keyword>
<feature type="transmembrane region" description="Helical" evidence="6">
    <location>
        <begin position="143"/>
        <end position="165"/>
    </location>
</feature>
<proteinExistence type="predicted"/>
<evidence type="ECO:0000256" key="1">
    <source>
        <dbReference type="ARBA" id="ARBA00004141"/>
    </source>
</evidence>
<feature type="transmembrane region" description="Helical" evidence="6">
    <location>
        <begin position="352"/>
        <end position="373"/>
    </location>
</feature>
<dbReference type="GO" id="GO:0005886">
    <property type="term" value="C:plasma membrane"/>
    <property type="evidence" value="ECO:0007669"/>
    <property type="project" value="TreeGrafter"/>
</dbReference>
<dbReference type="InterPro" id="IPR036259">
    <property type="entry name" value="MFS_trans_sf"/>
</dbReference>
<comment type="subcellular location">
    <subcellularLocation>
        <location evidence="1">Membrane</location>
        <topology evidence="1">Multi-pass membrane protein</topology>
    </subcellularLocation>
</comment>
<dbReference type="AlphaFoldDB" id="A0A6A6EKM5"/>
<evidence type="ECO:0000256" key="5">
    <source>
        <dbReference type="SAM" id="MobiDB-lite"/>
    </source>
</evidence>
<dbReference type="PANTHER" id="PTHR23501:SF199">
    <property type="entry name" value="MFS EFFLUX TRANSPORTER INPD-RELATED"/>
    <property type="match status" value="1"/>
</dbReference>
<dbReference type="Proteomes" id="UP000800200">
    <property type="component" value="Unassembled WGS sequence"/>
</dbReference>
<keyword evidence="2 6" id="KW-0812">Transmembrane</keyword>
<keyword evidence="8" id="KW-1185">Reference proteome</keyword>
<dbReference type="SUPFAM" id="SSF103473">
    <property type="entry name" value="MFS general substrate transporter"/>
    <property type="match status" value="1"/>
</dbReference>
<evidence type="ECO:0000256" key="3">
    <source>
        <dbReference type="ARBA" id="ARBA00022989"/>
    </source>
</evidence>
<feature type="region of interest" description="Disordered" evidence="5">
    <location>
        <begin position="38"/>
        <end position="61"/>
    </location>
</feature>
<feature type="transmembrane region" description="Helical" evidence="6">
    <location>
        <begin position="267"/>
        <end position="287"/>
    </location>
</feature>
<sequence length="442" mass="48079">MDADDVSINTGFPPSSISSTVSADSLSKMGDRSVMEHIKTADAEPQQNTSTNNSNIEKTKDDQITDQFHSLDDLGWYGSAYLLTTFASQLMFGKLYTFYSIKWTYLMALSIFELGSLIARASVGSGAFLIVAQLVPLHQRPTYTGIIGSMYGIACVAGPLMGGVFTDNPKLTWRRCFYINLPSGIVTAVFVVLFVTSPPHNKADNVNLMSKLKLMDIPGTIFFLPGICCLLLALQWVGLYTSGVMAVPIWFQAIKSASPIESGVMNLPMLLGFVIFSLIGGSLISIIGYYIPFVYLTIIFMSVGGGLLTTLEVDSGHPKWIGYQFLFGAGSGLWMQQTMVIVQTALQFEEVPIGTAIVMFSQNLTGVIVVSVAQNVFTNQLVKNLSHYVPKVFYDLVLVAYNKCLTKTFYVGVALSCCAIFGAVGIQSLSAKEKEVNTRQAA</sequence>
<dbReference type="PANTHER" id="PTHR23501">
    <property type="entry name" value="MAJOR FACILITATOR SUPERFAMILY"/>
    <property type="match status" value="1"/>
</dbReference>
<dbReference type="InterPro" id="IPR011701">
    <property type="entry name" value="MFS"/>
</dbReference>
<evidence type="ECO:0000256" key="2">
    <source>
        <dbReference type="ARBA" id="ARBA00022692"/>
    </source>
</evidence>
<evidence type="ECO:0000256" key="4">
    <source>
        <dbReference type="ARBA" id="ARBA00023136"/>
    </source>
</evidence>
<evidence type="ECO:0000313" key="8">
    <source>
        <dbReference type="Proteomes" id="UP000800200"/>
    </source>
</evidence>
<feature type="transmembrane region" description="Helical" evidence="6">
    <location>
        <begin position="74"/>
        <end position="93"/>
    </location>
</feature>
<evidence type="ECO:0000256" key="6">
    <source>
        <dbReference type="SAM" id="Phobius"/>
    </source>
</evidence>
<feature type="compositionally biased region" description="Polar residues" evidence="5">
    <location>
        <begin position="45"/>
        <end position="56"/>
    </location>
</feature>
<feature type="transmembrane region" description="Helical" evidence="6">
    <location>
        <begin position="177"/>
        <end position="197"/>
    </location>
</feature>
<organism evidence="7 8">
    <name type="scientific">Zopfia rhizophila CBS 207.26</name>
    <dbReference type="NCBI Taxonomy" id="1314779"/>
    <lineage>
        <taxon>Eukaryota</taxon>
        <taxon>Fungi</taxon>
        <taxon>Dikarya</taxon>
        <taxon>Ascomycota</taxon>
        <taxon>Pezizomycotina</taxon>
        <taxon>Dothideomycetes</taxon>
        <taxon>Dothideomycetes incertae sedis</taxon>
        <taxon>Zopfiaceae</taxon>
        <taxon>Zopfia</taxon>
    </lineage>
</organism>